<dbReference type="RefSeq" id="WP_074745100.1">
    <property type="nucleotide sequence ID" value="NZ_FNYS01000004.1"/>
</dbReference>
<evidence type="ECO:0000313" key="1">
    <source>
        <dbReference type="EMBL" id="SEI75132.1"/>
    </source>
</evidence>
<dbReference type="InterPro" id="IPR037883">
    <property type="entry name" value="Knr4/Smi1-like_sf"/>
</dbReference>
<sequence length="205" mass="23895">MEHCIITSVTRDITKEEVEKVFGKGIEDEVLKFWNTYECLLYNNGIALFGFDEAIERNSTYEVNDYVPDYYMIGNDSGGTGIFLKRGDKEFIVYYLGLGALGSLPFESLGISFFEWIENDPTLEEEEEFNYFDIIVTKKPAELTKFIFDLKKEFDLTISLGEIKKQIEEEHFVVRQNLIEGVYKNLVDRLNQKYDNCISYKISKI</sequence>
<evidence type="ECO:0000313" key="2">
    <source>
        <dbReference type="Proteomes" id="UP000183077"/>
    </source>
</evidence>
<reference evidence="1 2" key="1">
    <citation type="submission" date="2016-10" db="EMBL/GenBank/DDBJ databases">
        <authorList>
            <person name="de Groot N.N."/>
        </authorList>
    </citation>
    <scope>NUCLEOTIDE SEQUENCE [LARGE SCALE GENOMIC DNA]</scope>
    <source>
        <strain evidence="1 2">DSM 23048</strain>
    </source>
</reference>
<protein>
    <recommendedName>
        <fullName evidence="3">SMI1/KNR4 family protein</fullName>
    </recommendedName>
</protein>
<gene>
    <name evidence="1" type="ORF">SAMN04488018_10416</name>
</gene>
<dbReference type="Gene3D" id="3.40.1580.10">
    <property type="entry name" value="SMI1/KNR4-like"/>
    <property type="match status" value="1"/>
</dbReference>
<dbReference type="Proteomes" id="UP000183077">
    <property type="component" value="Unassembled WGS sequence"/>
</dbReference>
<accession>A0A1H6TH78</accession>
<dbReference type="AlphaFoldDB" id="A0A1H6TH78"/>
<evidence type="ECO:0008006" key="3">
    <source>
        <dbReference type="Google" id="ProtNLM"/>
    </source>
</evidence>
<dbReference type="EMBL" id="FNYS01000004">
    <property type="protein sequence ID" value="SEI75132.1"/>
    <property type="molecule type" value="Genomic_DNA"/>
</dbReference>
<proteinExistence type="predicted"/>
<dbReference type="GeneID" id="82256423"/>
<name>A0A1H6TH78_9FLAO</name>
<organism evidence="1 2">
    <name type="scientific">Myroides marinus</name>
    <dbReference type="NCBI Taxonomy" id="703342"/>
    <lineage>
        <taxon>Bacteria</taxon>
        <taxon>Pseudomonadati</taxon>
        <taxon>Bacteroidota</taxon>
        <taxon>Flavobacteriia</taxon>
        <taxon>Flavobacteriales</taxon>
        <taxon>Flavobacteriaceae</taxon>
        <taxon>Myroides</taxon>
    </lineage>
</organism>